<name>A0A2U3L4V1_9BACT</name>
<evidence type="ECO:0000313" key="4">
    <source>
        <dbReference type="Proteomes" id="UP000238701"/>
    </source>
</evidence>
<dbReference type="Gene3D" id="3.10.129.10">
    <property type="entry name" value="Hotdog Thioesterase"/>
    <property type="match status" value="1"/>
</dbReference>
<dbReference type="PANTHER" id="PTHR31793:SF27">
    <property type="entry name" value="NOVEL THIOESTERASE SUPERFAMILY DOMAIN AND SAPOSIN A-TYPE DOMAIN CONTAINING PROTEIN (0610012H03RIK)"/>
    <property type="match status" value="1"/>
</dbReference>
<sequence>MTRSHRSMSANVNQHGATVNETRIRVRYAETDQMGVVYHANHFIWFEVGRVELLRRLGFTYKDMEREDDCFIAVVDARCRYKAPVHYDDEVVVRTYLKHVREKVIHFGYELRRADTGELLAEGETAHIVANAKMKPRALPEKYMNAFRAAVGK</sequence>
<dbReference type="NCBIfam" id="TIGR00051">
    <property type="entry name" value="YbgC/FadM family acyl-CoA thioesterase"/>
    <property type="match status" value="1"/>
</dbReference>
<dbReference type="PIRSF" id="PIRSF003230">
    <property type="entry name" value="YbgC"/>
    <property type="match status" value="1"/>
</dbReference>
<dbReference type="EC" id="3.1.2.-" evidence="3"/>
<protein>
    <submittedName>
        <fullName evidence="3">Putative enzyme</fullName>
        <ecNumber evidence="3">3.1.2.-</ecNumber>
    </submittedName>
</protein>
<keyword evidence="2 3" id="KW-0378">Hydrolase</keyword>
<dbReference type="InterPro" id="IPR006684">
    <property type="entry name" value="YbgC/YbaW"/>
</dbReference>
<dbReference type="InterPro" id="IPR050563">
    <property type="entry name" value="4-hydroxybenzoyl-CoA_TE"/>
</dbReference>
<dbReference type="CDD" id="cd00586">
    <property type="entry name" value="4HBT"/>
    <property type="match status" value="1"/>
</dbReference>
<dbReference type="Proteomes" id="UP000238701">
    <property type="component" value="Unassembled WGS sequence"/>
</dbReference>
<gene>
    <name evidence="3" type="primary">yneP</name>
    <name evidence="3" type="ORF">SBA1_70006</name>
</gene>
<evidence type="ECO:0000313" key="3">
    <source>
        <dbReference type="EMBL" id="SPF46941.1"/>
    </source>
</evidence>
<accession>A0A2U3L4V1</accession>
<reference evidence="4" key="1">
    <citation type="submission" date="2018-02" db="EMBL/GenBank/DDBJ databases">
        <authorList>
            <person name="Hausmann B."/>
        </authorList>
    </citation>
    <scope>NUCLEOTIDE SEQUENCE [LARGE SCALE GENOMIC DNA]</scope>
    <source>
        <strain evidence="4">Peat soil MAG SbA1</strain>
    </source>
</reference>
<dbReference type="AlphaFoldDB" id="A0A2U3L4V1"/>
<evidence type="ECO:0000256" key="1">
    <source>
        <dbReference type="ARBA" id="ARBA00005953"/>
    </source>
</evidence>
<organism evidence="3 4">
    <name type="scientific">Candidatus Sulfotelmatobacter kueseliae</name>
    <dbReference type="NCBI Taxonomy" id="2042962"/>
    <lineage>
        <taxon>Bacteria</taxon>
        <taxon>Pseudomonadati</taxon>
        <taxon>Acidobacteriota</taxon>
        <taxon>Terriglobia</taxon>
        <taxon>Terriglobales</taxon>
        <taxon>Candidatus Korobacteraceae</taxon>
        <taxon>Candidatus Sulfotelmatobacter</taxon>
    </lineage>
</organism>
<proteinExistence type="inferred from homology"/>
<dbReference type="EMBL" id="OMOD01000166">
    <property type="protein sequence ID" value="SPF46941.1"/>
    <property type="molecule type" value="Genomic_DNA"/>
</dbReference>
<dbReference type="SUPFAM" id="SSF54637">
    <property type="entry name" value="Thioesterase/thiol ester dehydrase-isomerase"/>
    <property type="match status" value="1"/>
</dbReference>
<dbReference type="GO" id="GO:0047617">
    <property type="term" value="F:fatty acyl-CoA hydrolase activity"/>
    <property type="evidence" value="ECO:0007669"/>
    <property type="project" value="TreeGrafter"/>
</dbReference>
<dbReference type="InterPro" id="IPR029069">
    <property type="entry name" value="HotDog_dom_sf"/>
</dbReference>
<comment type="similarity">
    <text evidence="1">Belongs to the 4-hydroxybenzoyl-CoA thioesterase family.</text>
</comment>
<dbReference type="PANTHER" id="PTHR31793">
    <property type="entry name" value="4-HYDROXYBENZOYL-COA THIOESTERASE FAMILY MEMBER"/>
    <property type="match status" value="1"/>
</dbReference>
<dbReference type="Pfam" id="PF13279">
    <property type="entry name" value="4HBT_2"/>
    <property type="match status" value="1"/>
</dbReference>
<evidence type="ECO:0000256" key="2">
    <source>
        <dbReference type="ARBA" id="ARBA00022801"/>
    </source>
</evidence>